<dbReference type="PANTHER" id="PTHR34220">
    <property type="entry name" value="SENSOR HISTIDINE KINASE YPDA"/>
    <property type="match status" value="1"/>
</dbReference>
<dbReference type="InterPro" id="IPR036890">
    <property type="entry name" value="HATPase_C_sf"/>
</dbReference>
<keyword evidence="2" id="KW-1133">Transmembrane helix</keyword>
<dbReference type="GO" id="GO:0016020">
    <property type="term" value="C:membrane"/>
    <property type="evidence" value="ECO:0007669"/>
    <property type="project" value="InterPro"/>
</dbReference>
<evidence type="ECO:0000256" key="1">
    <source>
        <dbReference type="SAM" id="Coils"/>
    </source>
</evidence>
<dbReference type="Gene3D" id="6.10.340.10">
    <property type="match status" value="1"/>
</dbReference>
<feature type="coiled-coil region" evidence="1">
    <location>
        <begin position="363"/>
        <end position="390"/>
    </location>
</feature>
<dbReference type="InterPro" id="IPR050640">
    <property type="entry name" value="Bact_2-comp_sensor_kinase"/>
</dbReference>
<comment type="caution">
    <text evidence="5">The sequence shown here is derived from an EMBL/GenBank/DDBJ whole genome shotgun (WGS) entry which is preliminary data.</text>
</comment>
<keyword evidence="5" id="KW-0418">Kinase</keyword>
<keyword evidence="2" id="KW-0472">Membrane</keyword>
<evidence type="ECO:0000259" key="4">
    <source>
        <dbReference type="Pfam" id="PF06580"/>
    </source>
</evidence>
<dbReference type="Gene3D" id="3.30.565.10">
    <property type="entry name" value="Histidine kinase-like ATPase, C-terminal domain"/>
    <property type="match status" value="1"/>
</dbReference>
<dbReference type="EMBL" id="BDQX01000085">
    <property type="protein sequence ID" value="GBG07272.1"/>
    <property type="molecule type" value="Genomic_DNA"/>
</dbReference>
<feature type="transmembrane region" description="Helical" evidence="2">
    <location>
        <begin position="289"/>
        <end position="312"/>
    </location>
</feature>
<keyword evidence="6" id="KW-1185">Reference proteome</keyword>
<dbReference type="PANTHER" id="PTHR34220:SF7">
    <property type="entry name" value="SENSOR HISTIDINE KINASE YPDA"/>
    <property type="match status" value="1"/>
</dbReference>
<gene>
    <name evidence="5" type="ORF">PAT3040_01820</name>
</gene>
<dbReference type="InterPro" id="IPR010559">
    <property type="entry name" value="Sig_transdc_His_kin_internal"/>
</dbReference>
<evidence type="ECO:0000313" key="5">
    <source>
        <dbReference type="EMBL" id="GBG07272.1"/>
    </source>
</evidence>
<reference evidence="5 6" key="1">
    <citation type="submission" date="2017-08" db="EMBL/GenBank/DDBJ databases">
        <title>Substantial Increase in Enzyme Production by Combined Drug-Resistance Mutations in Paenibacillus agaridevorans.</title>
        <authorList>
            <person name="Tanaka Y."/>
            <person name="Funane K."/>
            <person name="Hosaka T."/>
            <person name="Shiwa Y."/>
            <person name="Fujita N."/>
            <person name="Miyazaki T."/>
            <person name="Yoshikawa H."/>
            <person name="Murakami K."/>
            <person name="Kasahara K."/>
            <person name="Inaoka T."/>
            <person name="Hiraga Y."/>
            <person name="Ochi K."/>
        </authorList>
    </citation>
    <scope>NUCLEOTIDE SEQUENCE [LARGE SCALE GENOMIC DNA]</scope>
    <source>
        <strain evidence="5 6">T-3040</strain>
    </source>
</reference>
<dbReference type="Pfam" id="PF06580">
    <property type="entry name" value="His_kinase"/>
    <property type="match status" value="1"/>
</dbReference>
<organism evidence="5 6">
    <name type="scientific">Paenibacillus agaridevorans</name>
    <dbReference type="NCBI Taxonomy" id="171404"/>
    <lineage>
        <taxon>Bacteria</taxon>
        <taxon>Bacillati</taxon>
        <taxon>Bacillota</taxon>
        <taxon>Bacilli</taxon>
        <taxon>Bacillales</taxon>
        <taxon>Paenibacillaceae</taxon>
        <taxon>Paenibacillus</taxon>
    </lineage>
</organism>
<dbReference type="InterPro" id="IPR003594">
    <property type="entry name" value="HATPase_dom"/>
</dbReference>
<feature type="transmembrane region" description="Helical" evidence="2">
    <location>
        <begin position="21"/>
        <end position="41"/>
    </location>
</feature>
<feature type="domain" description="Signal transduction histidine kinase internal region" evidence="4">
    <location>
        <begin position="383"/>
        <end position="460"/>
    </location>
</feature>
<dbReference type="Proteomes" id="UP000245202">
    <property type="component" value="Unassembled WGS sequence"/>
</dbReference>
<keyword evidence="5" id="KW-0808">Transferase</keyword>
<evidence type="ECO:0000259" key="3">
    <source>
        <dbReference type="Pfam" id="PF02518"/>
    </source>
</evidence>
<accession>A0A2R5EKW8</accession>
<feature type="domain" description="Histidine kinase/HSP90-like ATPase" evidence="3">
    <location>
        <begin position="477"/>
        <end position="591"/>
    </location>
</feature>
<evidence type="ECO:0000256" key="2">
    <source>
        <dbReference type="SAM" id="Phobius"/>
    </source>
</evidence>
<dbReference type="GO" id="GO:0000155">
    <property type="term" value="F:phosphorelay sensor kinase activity"/>
    <property type="evidence" value="ECO:0007669"/>
    <property type="project" value="InterPro"/>
</dbReference>
<sequence length="597" mass="68242">MNGEAVKTLKYFKKLPIGQQLSILAFFVVAVMIFIILSNFIQVSRVMKEKNSEYVTESISQINQTIASNSDVVKRLLEKISYNSPIVQSYLNETDSVRKFVEYTQLKSYIGDMIDMKDGILDIAMIDNNGTVFNTSGDINELLPFREEIPERKLYYYSSLQTIPFNSKMRHVFIAGTRIYSITNFENKEVPIGTLLLVLDISAMLGKQEQVIRMSGSEVYMIDRNGVVFYTNNEEISVGSMYDEAQLLDGDDSDIIRTGEIPDLGGRVIIKVPASALLSEVAEIRRQQLLVFCISLAVLAFPFLFVINNILYPLKKLLRFMKEIRSGTLKTLKKRIELDGYYEMMTTTNHFNAMLDEIDDLTHKLLESNVRLYEAELVKKKSELAFLQSQINPHFLYNTLESIKGIAADEGSDKIFRISKALALVFRYSIKGADRIPLREEIQMIQNYMYIQQIRFGDRIEMEYEIDQTLLDYKVPRMILQPIVENAVFHGMEPKVGGCKLRFEAYVRENVLYLAVKDSGVGIKRDTLEHIQARLMAETRLKASGEMEDYIEGIGLFNVHDRIRLNYGNPYGVRVVSMLGIGTEVSILMPYGGELYA</sequence>
<keyword evidence="2" id="KW-0812">Transmembrane</keyword>
<keyword evidence="1" id="KW-0175">Coiled coil</keyword>
<name>A0A2R5EKW8_9BACL</name>
<proteinExistence type="predicted"/>
<evidence type="ECO:0000313" key="6">
    <source>
        <dbReference type="Proteomes" id="UP000245202"/>
    </source>
</evidence>
<protein>
    <submittedName>
        <fullName evidence="5">Two-component sensor histidine kinase</fullName>
    </submittedName>
</protein>
<dbReference type="Pfam" id="PF02518">
    <property type="entry name" value="HATPase_c"/>
    <property type="match status" value="1"/>
</dbReference>
<dbReference type="SUPFAM" id="SSF55874">
    <property type="entry name" value="ATPase domain of HSP90 chaperone/DNA topoisomerase II/histidine kinase"/>
    <property type="match status" value="1"/>
</dbReference>
<dbReference type="AlphaFoldDB" id="A0A2R5EKW8"/>